<dbReference type="Gene3D" id="3.30.360.10">
    <property type="entry name" value="Dihydrodipicolinate Reductase, domain 2"/>
    <property type="match status" value="1"/>
</dbReference>
<accession>B0T5K5</accession>
<protein>
    <submittedName>
        <fullName evidence="3">Oxidoreductase domain protein</fullName>
    </submittedName>
</protein>
<reference evidence="3" key="1">
    <citation type="submission" date="2008-01" db="EMBL/GenBank/DDBJ databases">
        <title>Complete sequence of chromosome of Caulobacter sp. K31.</title>
        <authorList>
            <consortium name="US DOE Joint Genome Institute"/>
            <person name="Copeland A."/>
            <person name="Lucas S."/>
            <person name="Lapidus A."/>
            <person name="Barry K."/>
            <person name="Glavina del Rio T."/>
            <person name="Dalin E."/>
            <person name="Tice H."/>
            <person name="Pitluck S."/>
            <person name="Bruce D."/>
            <person name="Goodwin L."/>
            <person name="Thompson L.S."/>
            <person name="Brettin T."/>
            <person name="Detter J.C."/>
            <person name="Han C."/>
            <person name="Schmutz J."/>
            <person name="Larimer F."/>
            <person name="Land M."/>
            <person name="Hauser L."/>
            <person name="Kyrpides N."/>
            <person name="Kim E."/>
            <person name="Stephens C."/>
            <person name="Richardson P."/>
        </authorList>
    </citation>
    <scope>NUCLEOTIDE SEQUENCE [LARGE SCALE GENOMIC DNA]</scope>
    <source>
        <strain evidence="3">K31</strain>
    </source>
</reference>
<evidence type="ECO:0000313" key="3">
    <source>
        <dbReference type="EMBL" id="ABZ69563.1"/>
    </source>
</evidence>
<dbReference type="SUPFAM" id="SSF55347">
    <property type="entry name" value="Glyceraldehyde-3-phosphate dehydrogenase-like, C-terminal domain"/>
    <property type="match status" value="1"/>
</dbReference>
<dbReference type="HOGENOM" id="CLU_023194_17_1_5"/>
<dbReference type="InterPro" id="IPR055170">
    <property type="entry name" value="GFO_IDH_MocA-like_dom"/>
</dbReference>
<dbReference type="AlphaFoldDB" id="B0T5K5"/>
<dbReference type="EMBL" id="CP000927">
    <property type="protein sequence ID" value="ABZ69563.1"/>
    <property type="molecule type" value="Genomic_DNA"/>
</dbReference>
<dbReference type="InterPro" id="IPR000683">
    <property type="entry name" value="Gfo/Idh/MocA-like_OxRdtase_N"/>
</dbReference>
<name>B0T5K5_CAUSK</name>
<dbReference type="eggNOG" id="COG0673">
    <property type="taxonomic scope" value="Bacteria"/>
</dbReference>
<feature type="domain" description="GFO/IDH/MocA-like oxidoreductase" evidence="2">
    <location>
        <begin position="143"/>
        <end position="274"/>
    </location>
</feature>
<evidence type="ECO:0000259" key="2">
    <source>
        <dbReference type="Pfam" id="PF22725"/>
    </source>
</evidence>
<dbReference type="STRING" id="366602.Caul_0426"/>
<dbReference type="InterPro" id="IPR051317">
    <property type="entry name" value="Gfo/Idh/MocA_oxidoreduct"/>
</dbReference>
<organism evidence="3">
    <name type="scientific">Caulobacter sp. (strain K31)</name>
    <dbReference type="NCBI Taxonomy" id="366602"/>
    <lineage>
        <taxon>Bacteria</taxon>
        <taxon>Pseudomonadati</taxon>
        <taxon>Pseudomonadota</taxon>
        <taxon>Alphaproteobacteria</taxon>
        <taxon>Caulobacterales</taxon>
        <taxon>Caulobacteraceae</taxon>
        <taxon>Caulobacter</taxon>
    </lineage>
</organism>
<dbReference type="GO" id="GO:0000166">
    <property type="term" value="F:nucleotide binding"/>
    <property type="evidence" value="ECO:0007669"/>
    <property type="project" value="InterPro"/>
</dbReference>
<dbReference type="KEGG" id="cak:Caul_0426"/>
<feature type="domain" description="Gfo/Idh/MocA-like oxidoreductase N-terminal" evidence="1">
    <location>
        <begin position="6"/>
        <end position="134"/>
    </location>
</feature>
<dbReference type="OrthoDB" id="9815825at2"/>
<dbReference type="PANTHER" id="PTHR43708">
    <property type="entry name" value="CONSERVED EXPRESSED OXIDOREDUCTASE (EUROFUNG)"/>
    <property type="match status" value="1"/>
</dbReference>
<dbReference type="Pfam" id="PF22725">
    <property type="entry name" value="GFO_IDH_MocA_C3"/>
    <property type="match status" value="1"/>
</dbReference>
<evidence type="ECO:0000259" key="1">
    <source>
        <dbReference type="Pfam" id="PF01408"/>
    </source>
</evidence>
<dbReference type="InterPro" id="IPR036291">
    <property type="entry name" value="NAD(P)-bd_dom_sf"/>
</dbReference>
<gene>
    <name evidence="3" type="ordered locus">Caul_0426</name>
</gene>
<dbReference type="SUPFAM" id="SSF51735">
    <property type="entry name" value="NAD(P)-binding Rossmann-fold domains"/>
    <property type="match status" value="1"/>
</dbReference>
<dbReference type="PANTHER" id="PTHR43708:SF3">
    <property type="entry name" value="OXIDOREDUCTASE"/>
    <property type="match status" value="1"/>
</dbReference>
<dbReference type="Pfam" id="PF01408">
    <property type="entry name" value="GFO_IDH_MocA"/>
    <property type="match status" value="1"/>
</dbReference>
<dbReference type="Gene3D" id="3.40.50.720">
    <property type="entry name" value="NAD(P)-binding Rossmann-like Domain"/>
    <property type="match status" value="1"/>
</dbReference>
<proteinExistence type="predicted"/>
<sequence precursor="true">MGRRLRMGMVGGGPGSFIGPVHRMAAELDGEIRLVAGAFGATAERSRQAGEAYGVDPARAYGNFQELIDQEARRPDGIQLLAIVTPNHMHLPVAVAGLAAGLPVISDKPATATLAEAIGLRKAVAGSGGLYAVTYTYTGYPMVREARAVCASGVLGEVRKVVVEYPQGWLSRDIENTGAKQAAWRADPAQSGAGGCIADIGVHAFNILEFVTGLEVATLIADLSHIVPGRRLDDDSNALLRLSNGAVGVLHASQISAGARNGLRIRVWGERGGLDWSHEAPDRLVLDWLDGPTEIRHASGALLSPIGLASSRLPAGHPEGFIEAFANLYRDFARVVRAKDQGASPDLPGIEAGVRGMAFVDRALASNQARAWTAMPNLKDPR</sequence>